<dbReference type="InterPro" id="IPR006222">
    <property type="entry name" value="GCVT_N"/>
</dbReference>
<dbReference type="Gene3D" id="2.40.30.110">
    <property type="entry name" value="Aminomethyltransferase beta-barrel domains"/>
    <property type="match status" value="1"/>
</dbReference>
<dbReference type="Pfam" id="PF01266">
    <property type="entry name" value="DAO"/>
    <property type="match status" value="1"/>
</dbReference>
<protein>
    <submittedName>
        <fullName evidence="6">Dimethylglycine mitochondrial</fullName>
    </submittedName>
</protein>
<feature type="domain" description="Aminomethyltransferase C-terminal" evidence="4">
    <location>
        <begin position="781"/>
        <end position="853"/>
    </location>
</feature>
<evidence type="ECO:0000313" key="6">
    <source>
        <dbReference type="EMBL" id="KOO29740.1"/>
    </source>
</evidence>
<comment type="similarity">
    <text evidence="1">Belongs to the GcvT family.</text>
</comment>
<reference evidence="7" key="1">
    <citation type="journal article" date="2015" name="PLoS Genet.">
        <title>Genome Sequence and Transcriptome Analyses of Chrysochromulina tobin: Metabolic Tools for Enhanced Algal Fitness in the Prominent Order Prymnesiales (Haptophyceae).</title>
        <authorList>
            <person name="Hovde B.T."/>
            <person name="Deodato C.R."/>
            <person name="Hunsperger H.M."/>
            <person name="Ryken S.A."/>
            <person name="Yost W."/>
            <person name="Jha R.K."/>
            <person name="Patterson J."/>
            <person name="Monnat R.J. Jr."/>
            <person name="Barlow S.B."/>
            <person name="Starkenburg S.R."/>
            <person name="Cattolico R.A."/>
        </authorList>
    </citation>
    <scope>NUCLEOTIDE SEQUENCE</scope>
    <source>
        <strain evidence="7">CCMP291</strain>
    </source>
</reference>
<name>A0A0M0JT98_9EUKA</name>
<gene>
    <name evidence="6" type="ORF">Ctob_011460</name>
</gene>
<evidence type="ECO:0000259" key="3">
    <source>
        <dbReference type="Pfam" id="PF01571"/>
    </source>
</evidence>
<dbReference type="SUPFAM" id="SSF54373">
    <property type="entry name" value="FAD-linked reductases, C-terminal domain"/>
    <property type="match status" value="1"/>
</dbReference>
<dbReference type="InterPro" id="IPR027266">
    <property type="entry name" value="TrmE/GcvT-like"/>
</dbReference>
<keyword evidence="7" id="KW-1185">Reference proteome</keyword>
<accession>A0A0M0JT98</accession>
<comment type="caution">
    <text evidence="6">The sequence shown here is derived from an EMBL/GenBank/DDBJ whole genome shotgun (WGS) entry which is preliminary data.</text>
</comment>
<dbReference type="InterPro" id="IPR013977">
    <property type="entry name" value="GcvT_C"/>
</dbReference>
<dbReference type="Gene3D" id="3.30.9.10">
    <property type="entry name" value="D-Amino Acid Oxidase, subunit A, domain 2"/>
    <property type="match status" value="1"/>
</dbReference>
<dbReference type="InterPro" id="IPR006076">
    <property type="entry name" value="FAD-dep_OxRdtase"/>
</dbReference>
<dbReference type="Pfam" id="PF01571">
    <property type="entry name" value="GCV_T"/>
    <property type="match status" value="1"/>
</dbReference>
<feature type="domain" description="GCVT N-terminal" evidence="3">
    <location>
        <begin position="449"/>
        <end position="722"/>
    </location>
</feature>
<dbReference type="InterPro" id="IPR029043">
    <property type="entry name" value="GcvT/YgfZ_C"/>
</dbReference>
<evidence type="ECO:0000259" key="4">
    <source>
        <dbReference type="Pfam" id="PF08669"/>
    </source>
</evidence>
<dbReference type="InterPro" id="IPR036188">
    <property type="entry name" value="FAD/NAD-bd_sf"/>
</dbReference>
<sequence length="860" mass="91833">MQPGYPRAKNVIVIGGGIAGSSIMRALAAKGVGVTLLEKAGQLCAGATWHAAGLVTRFGGSPKIKKIHVRALREMIDLHESHDIGLHRTGSIRLLEKGNADRLTEAKQHVAMAALYDDSGLPTTLISAAEVAALHPLVDVSTVEAGIYTTQDGDVCPTLLTTCLAKLAQADGASIVHNAEVDTVTRQPNGTFTVSTVNGALYQADAVVNAAGLWSRKFSRQLGLEDTHPAFVIEHQYAITETIPALKGKVRDGERVPCLRDLAGSSYIRQERDGLLIGPYEGLLSPHQMTTVRTDWPEGPPARFAFDLFPPQLDRLEGCLVSAMKVLPALAEVGFQSVVNGPTIWTGDSLARCGRTQMPGYYDFNCLTYGIAQSLALSEYLCHIITEGEQPYDMAAEFDPLRYGRWATPEYTAAKVLETYSHNNQVSYPFENRPAGRDVIAKSAAHKALHEAFVRRGALTTFSNAGVETPLVFLPPAANGAPPTINAKTFASHAWAPYADAEAQHLLTGVGVGHASFSKFRVSSGTSDAASRLLERVTTNTLPKRAGRTRLTYAPTFAGKLLAEFTVTRRGVEGDGSHDFYLCASRDYQRHDLAWLEQQVRLLESAQLIPPGAIELTNLTDAIEILHVAGPSAPALISALCPAAAEIPFLQMRSVEVCGLPADVFRISFTGEAGYELHVAAEHAAPLFEAILSHPSARQLNCRPFGNAAVNSLRIEKGFKVKGDLDFAHWREAGVDAFIPPVRKNELLPFIGKDAPPPAGSAGRIAAIFAVATDASHAWSVAGDTPIRDADGAVVGFTTTSARGAITGKTIALGYIQCGTNGAPLARAGDGGLSLECFGKRWAVDLLERPPVDVAGKPTT</sequence>
<evidence type="ECO:0000256" key="1">
    <source>
        <dbReference type="ARBA" id="ARBA00008609"/>
    </source>
</evidence>
<evidence type="ECO:0000259" key="2">
    <source>
        <dbReference type="Pfam" id="PF01266"/>
    </source>
</evidence>
<evidence type="ECO:0000259" key="5">
    <source>
        <dbReference type="Pfam" id="PF16350"/>
    </source>
</evidence>
<dbReference type="SUPFAM" id="SSF101790">
    <property type="entry name" value="Aminomethyltransferase beta-barrel domain"/>
    <property type="match status" value="1"/>
</dbReference>
<proteinExistence type="inferred from homology"/>
<dbReference type="PANTHER" id="PTHR13847">
    <property type="entry name" value="SARCOSINE DEHYDROGENASE-RELATED"/>
    <property type="match status" value="1"/>
</dbReference>
<dbReference type="EMBL" id="JWZX01002368">
    <property type="protein sequence ID" value="KOO29740.1"/>
    <property type="molecule type" value="Genomic_DNA"/>
</dbReference>
<dbReference type="OrthoDB" id="498204at2759"/>
<dbReference type="Gene3D" id="3.50.50.60">
    <property type="entry name" value="FAD/NAD(P)-binding domain"/>
    <property type="match status" value="1"/>
</dbReference>
<dbReference type="InterPro" id="IPR032503">
    <property type="entry name" value="FAO_M"/>
</dbReference>
<dbReference type="Pfam" id="PF16350">
    <property type="entry name" value="FAO_M"/>
    <property type="match status" value="1"/>
</dbReference>
<dbReference type="Gene3D" id="3.30.70.1400">
    <property type="entry name" value="Aminomethyltransferase beta-barrel domains"/>
    <property type="match status" value="1"/>
</dbReference>
<dbReference type="SUPFAM" id="SSF51905">
    <property type="entry name" value="FAD/NAD(P)-binding domain"/>
    <property type="match status" value="1"/>
</dbReference>
<organism evidence="6 7">
    <name type="scientific">Chrysochromulina tobinii</name>
    <dbReference type="NCBI Taxonomy" id="1460289"/>
    <lineage>
        <taxon>Eukaryota</taxon>
        <taxon>Haptista</taxon>
        <taxon>Haptophyta</taxon>
        <taxon>Prymnesiophyceae</taxon>
        <taxon>Prymnesiales</taxon>
        <taxon>Chrysochromulinaceae</taxon>
        <taxon>Chrysochromulina</taxon>
    </lineage>
</organism>
<dbReference type="GO" id="GO:0005759">
    <property type="term" value="C:mitochondrial matrix"/>
    <property type="evidence" value="ECO:0007669"/>
    <property type="project" value="TreeGrafter"/>
</dbReference>
<evidence type="ECO:0000313" key="7">
    <source>
        <dbReference type="Proteomes" id="UP000037460"/>
    </source>
</evidence>
<dbReference type="SUPFAM" id="SSF103025">
    <property type="entry name" value="Folate-binding domain"/>
    <property type="match status" value="1"/>
</dbReference>
<dbReference type="Proteomes" id="UP000037460">
    <property type="component" value="Unassembled WGS sequence"/>
</dbReference>
<feature type="domain" description="FAD dependent oxidoreductase central" evidence="5">
    <location>
        <begin position="387"/>
        <end position="439"/>
    </location>
</feature>
<dbReference type="Pfam" id="PF08669">
    <property type="entry name" value="GCV_T_C"/>
    <property type="match status" value="1"/>
</dbReference>
<feature type="domain" description="FAD dependent oxidoreductase" evidence="2">
    <location>
        <begin position="11"/>
        <end position="382"/>
    </location>
</feature>
<dbReference type="PANTHER" id="PTHR13847:SF187">
    <property type="entry name" value="DIMETHYLGLYCINE DEHYDROGENASE, MITOCHONDRIAL"/>
    <property type="match status" value="1"/>
</dbReference>
<dbReference type="GO" id="GO:0047865">
    <property type="term" value="F:dimethylglycine dehydrogenase activity"/>
    <property type="evidence" value="ECO:0007669"/>
    <property type="project" value="TreeGrafter"/>
</dbReference>
<dbReference type="Gene3D" id="3.30.1360.120">
    <property type="entry name" value="Probable tRNA modification gtpase trme, domain 1"/>
    <property type="match status" value="1"/>
</dbReference>
<dbReference type="AlphaFoldDB" id="A0A0M0JT98"/>